<protein>
    <recommendedName>
        <fullName evidence="4">Phage tail protein</fullName>
    </recommendedName>
</protein>
<evidence type="ECO:0008006" key="4">
    <source>
        <dbReference type="Google" id="ProtNLM"/>
    </source>
</evidence>
<dbReference type="OrthoDB" id="6571799at2"/>
<accession>A0A9X7R3A4</accession>
<dbReference type="AlphaFoldDB" id="A0A9X7R3A4"/>
<evidence type="ECO:0000313" key="2">
    <source>
        <dbReference type="EMBL" id="QEY70510.1"/>
    </source>
</evidence>
<evidence type="ECO:0000313" key="3">
    <source>
        <dbReference type="Proteomes" id="UP000326659"/>
    </source>
</evidence>
<dbReference type="InterPro" id="IPR044000">
    <property type="entry name" value="Phage_tube_2"/>
</dbReference>
<organism evidence="2 3">
    <name type="scientific">Pseudomonas denitrificans</name>
    <dbReference type="NCBI Taxonomy" id="43306"/>
    <lineage>
        <taxon>Bacteria</taxon>
        <taxon>Pseudomonadati</taxon>
        <taxon>Pseudomonadota</taxon>
        <taxon>Gammaproteobacteria</taxon>
        <taxon>Pseudomonadales</taxon>
        <taxon>Pseudomonadaceae</taxon>
        <taxon>Halopseudomonas</taxon>
    </lineage>
</organism>
<keyword evidence="3" id="KW-1185">Reference proteome</keyword>
<reference evidence="2 3" key="1">
    <citation type="submission" date="2019-09" db="EMBL/GenBank/DDBJ databases">
        <title>Prosopis cineraria nodule microbiome.</title>
        <authorList>
            <person name="Chaluvadi S.R."/>
            <person name="Ali R."/>
            <person name="Wang X."/>
        </authorList>
    </citation>
    <scope>NUCLEOTIDE SEQUENCE [LARGE SCALE GENOMIC DNA]</scope>
    <source>
        <strain evidence="2 3">BG1</strain>
    </source>
</reference>
<sequence length="391" mass="41070">MACFANGSAVKLYYVLEGATKTAATISATASDSSYNDSGNGFLTAGFAVGQIITVSGFANAANNGKRKIATAAAGKITVTNVDGSAVTLVDAAASPAITIVMEGSIPGNPQFKPIRFVTEGLSPNINQIESAEINQARQRAPSRGGNYSVQGEIAAEMSFGSFDDLTEAALQGTWTTDVLIVGSTERSFAILERHTDIGVDYIYRGCRVNTLNISAPLGDKAGITFGMIGTKAEAYTVPGGATFAPATTSDMMVTTNGSLTEGGNVIAYGTEWNMSLDNGMEAAFSLFQREAYCVTNGIAAVTGTMNAYLKDGSLWGKSWLKPRPATSWSWRRAQTATRLSCRRSATPRAKSRPAAPEPLFRNTPSRPATTAPPLCESPAANHSAPLRRGF</sequence>
<dbReference type="RefSeq" id="WP_151186335.1">
    <property type="nucleotide sequence ID" value="NZ_CP043626.1"/>
</dbReference>
<dbReference type="EMBL" id="CP043626">
    <property type="protein sequence ID" value="QEY70510.1"/>
    <property type="molecule type" value="Genomic_DNA"/>
</dbReference>
<dbReference type="KEGG" id="pden:F1C79_01890"/>
<gene>
    <name evidence="2" type="ORF">F1C79_01890</name>
</gene>
<dbReference type="Pfam" id="PF18906">
    <property type="entry name" value="Phage_tube_2"/>
    <property type="match status" value="1"/>
</dbReference>
<proteinExistence type="predicted"/>
<dbReference type="Proteomes" id="UP000326659">
    <property type="component" value="Chromosome"/>
</dbReference>
<evidence type="ECO:0000256" key="1">
    <source>
        <dbReference type="SAM" id="MobiDB-lite"/>
    </source>
</evidence>
<feature type="region of interest" description="Disordered" evidence="1">
    <location>
        <begin position="340"/>
        <end position="391"/>
    </location>
</feature>
<name>A0A9X7R3A4_PSEDE</name>